<feature type="domain" description="EamA" evidence="3">
    <location>
        <begin position="157"/>
        <end position="290"/>
    </location>
</feature>
<dbReference type="SUPFAM" id="SSF103481">
    <property type="entry name" value="Multidrug resistance efflux transporter EmrE"/>
    <property type="match status" value="2"/>
</dbReference>
<feature type="transmembrane region" description="Helical" evidence="2">
    <location>
        <begin position="273"/>
        <end position="291"/>
    </location>
</feature>
<dbReference type="RefSeq" id="WP_197718429.1">
    <property type="nucleotide sequence ID" value="NZ_LR134476.1"/>
</dbReference>
<evidence type="ECO:0000256" key="1">
    <source>
        <dbReference type="ARBA" id="ARBA00007362"/>
    </source>
</evidence>
<dbReference type="Proteomes" id="UP000269542">
    <property type="component" value="Chromosome"/>
</dbReference>
<feature type="transmembrane region" description="Helical" evidence="2">
    <location>
        <begin position="188"/>
        <end position="211"/>
    </location>
</feature>
<feature type="transmembrane region" description="Helical" evidence="2">
    <location>
        <begin position="45"/>
        <end position="69"/>
    </location>
</feature>
<dbReference type="InterPro" id="IPR037185">
    <property type="entry name" value="EmrE-like"/>
</dbReference>
<evidence type="ECO:0000256" key="2">
    <source>
        <dbReference type="SAM" id="Phobius"/>
    </source>
</evidence>
<evidence type="ECO:0000313" key="5">
    <source>
        <dbReference type="Proteomes" id="UP000269542"/>
    </source>
</evidence>
<sequence>MSRARRFETGSLRNLSGDAMHRAAPAILVASGIIQYIGASIAVTLFAAATVGAVAWGRVAVGAGVMMIWRRPKIEWRALGLPALYGIALVTMNVLFYQAIARIPLGTAVALEFIGPVLLAAVIGRGWRILIGIVLAAAGVFMISWVGVDAAAPGVLAGIGFALAAGAAWAVYMWLGSKVAKTGSGPDSLAIGMTIGALLYLPLAIPSFGAILTSPKLLALMVAVGVFSSVVPYVLEVTILTRVPASTFALLNALYPATSLFVGMVLLRQFPSAGEVGGLALISIAVALVTFRPSGSGGRDSRRELGS</sequence>
<reference evidence="4 5" key="1">
    <citation type="submission" date="2018-12" db="EMBL/GenBank/DDBJ databases">
        <authorList>
            <consortium name="Pathogen Informatics"/>
        </authorList>
    </citation>
    <scope>NUCLEOTIDE SEQUENCE [LARGE SCALE GENOMIC DNA]</scope>
    <source>
        <strain evidence="4 5">NCTC13354</strain>
    </source>
</reference>
<dbReference type="InterPro" id="IPR000620">
    <property type="entry name" value="EamA_dom"/>
</dbReference>
<dbReference type="EMBL" id="LR134476">
    <property type="protein sequence ID" value="VEI13594.1"/>
    <property type="molecule type" value="Genomic_DNA"/>
</dbReference>
<comment type="similarity">
    <text evidence="1">Belongs to the EamA transporter family.</text>
</comment>
<feature type="transmembrane region" description="Helical" evidence="2">
    <location>
        <begin position="217"/>
        <end position="235"/>
    </location>
</feature>
<keyword evidence="2" id="KW-1133">Transmembrane helix</keyword>
<keyword evidence="2" id="KW-0472">Membrane</keyword>
<dbReference type="Pfam" id="PF00892">
    <property type="entry name" value="EamA"/>
    <property type="match status" value="1"/>
</dbReference>
<feature type="transmembrane region" description="Helical" evidence="2">
    <location>
        <begin position="103"/>
        <end position="122"/>
    </location>
</feature>
<feature type="transmembrane region" description="Helical" evidence="2">
    <location>
        <begin position="247"/>
        <end position="267"/>
    </location>
</feature>
<gene>
    <name evidence="4" type="primary">rhtA</name>
    <name evidence="4" type="ORF">NCTC13354_01314</name>
</gene>
<proteinExistence type="inferred from homology"/>
<accession>A0A3S4Z5S4</accession>
<organism evidence="4 5">
    <name type="scientific">Trueperella bialowiezensis</name>
    <dbReference type="NCBI Taxonomy" id="312285"/>
    <lineage>
        <taxon>Bacteria</taxon>
        <taxon>Bacillati</taxon>
        <taxon>Actinomycetota</taxon>
        <taxon>Actinomycetes</taxon>
        <taxon>Actinomycetales</taxon>
        <taxon>Actinomycetaceae</taxon>
        <taxon>Trueperella</taxon>
    </lineage>
</organism>
<feature type="transmembrane region" description="Helical" evidence="2">
    <location>
        <begin position="154"/>
        <end position="176"/>
    </location>
</feature>
<dbReference type="GO" id="GO:0016020">
    <property type="term" value="C:membrane"/>
    <property type="evidence" value="ECO:0007669"/>
    <property type="project" value="InterPro"/>
</dbReference>
<dbReference type="AlphaFoldDB" id="A0A3S4Z5S4"/>
<dbReference type="KEGG" id="tbw:NCTC13354_01314"/>
<feature type="transmembrane region" description="Helical" evidence="2">
    <location>
        <begin position="76"/>
        <end position="97"/>
    </location>
</feature>
<evidence type="ECO:0000313" key="4">
    <source>
        <dbReference type="EMBL" id="VEI13594.1"/>
    </source>
</evidence>
<keyword evidence="2" id="KW-0812">Transmembrane</keyword>
<keyword evidence="5" id="KW-1185">Reference proteome</keyword>
<name>A0A3S4Z5S4_9ACTO</name>
<feature type="transmembrane region" description="Helical" evidence="2">
    <location>
        <begin position="129"/>
        <end position="148"/>
    </location>
</feature>
<evidence type="ECO:0000259" key="3">
    <source>
        <dbReference type="Pfam" id="PF00892"/>
    </source>
</evidence>
<protein>
    <submittedName>
        <fullName evidence="4">Inner membrane transporter rhtA</fullName>
    </submittedName>
</protein>